<dbReference type="InterPro" id="IPR032710">
    <property type="entry name" value="NTF2-like_dom_sf"/>
</dbReference>
<keyword evidence="3" id="KW-1185">Reference proteome</keyword>
<dbReference type="RefSeq" id="WP_087005519.1">
    <property type="nucleotide sequence ID" value="NZ_FWFF01000005.1"/>
</dbReference>
<evidence type="ECO:0000259" key="1">
    <source>
        <dbReference type="Pfam" id="PF12680"/>
    </source>
</evidence>
<protein>
    <recommendedName>
        <fullName evidence="1">SnoaL-like domain-containing protein</fullName>
    </recommendedName>
</protein>
<dbReference type="EMBL" id="FWFF01000005">
    <property type="protein sequence ID" value="SLM95442.1"/>
    <property type="molecule type" value="Genomic_DNA"/>
</dbReference>
<sequence>MSRTEDLARHYYTVVDAGDADATVALFAPDATYDRPGYDTLTGPQIGEFYRGARVIVSGAHTVTEIIADGQRAAIRGTFDGVLKDGAEAHEGFADFMEFDDQDRIAKRTTYFFRAAV</sequence>
<dbReference type="AlphaFoldDB" id="A0A1X6X875"/>
<evidence type="ECO:0000313" key="2">
    <source>
        <dbReference type="EMBL" id="SLM95442.1"/>
    </source>
</evidence>
<reference evidence="3" key="1">
    <citation type="submission" date="2017-02" db="EMBL/GenBank/DDBJ databases">
        <authorList>
            <person name="Dridi B."/>
        </authorList>
    </citation>
    <scope>NUCLEOTIDE SEQUENCE [LARGE SCALE GENOMIC DNA]</scope>
    <source>
        <strain evidence="3">B Co 03.10</strain>
    </source>
</reference>
<dbReference type="SUPFAM" id="SSF54427">
    <property type="entry name" value="NTF2-like"/>
    <property type="match status" value="1"/>
</dbReference>
<dbReference type="Pfam" id="PF12680">
    <property type="entry name" value="SnoaL_2"/>
    <property type="match status" value="1"/>
</dbReference>
<evidence type="ECO:0000313" key="3">
    <source>
        <dbReference type="Proteomes" id="UP000196581"/>
    </source>
</evidence>
<proteinExistence type="predicted"/>
<feature type="domain" description="SnoaL-like" evidence="1">
    <location>
        <begin position="8"/>
        <end position="106"/>
    </location>
</feature>
<organism evidence="2 3">
    <name type="scientific">Brevibacterium yomogidense</name>
    <dbReference type="NCBI Taxonomy" id="946573"/>
    <lineage>
        <taxon>Bacteria</taxon>
        <taxon>Bacillati</taxon>
        <taxon>Actinomycetota</taxon>
        <taxon>Actinomycetes</taxon>
        <taxon>Micrococcales</taxon>
        <taxon>Brevibacteriaceae</taxon>
        <taxon>Brevibacterium</taxon>
    </lineage>
</organism>
<dbReference type="InterPro" id="IPR037401">
    <property type="entry name" value="SnoaL-like"/>
</dbReference>
<dbReference type="Gene3D" id="3.10.450.50">
    <property type="match status" value="1"/>
</dbReference>
<name>A0A1X6X875_9MICO</name>
<dbReference type="Proteomes" id="UP000196581">
    <property type="component" value="Unassembled WGS sequence"/>
</dbReference>
<accession>A0A1X6X875</accession>
<gene>
    <name evidence="2" type="ORF">FM105_04795</name>
</gene>